<dbReference type="AlphaFoldDB" id="A0A538SB95"/>
<dbReference type="SUPFAM" id="SSF55804">
    <property type="entry name" value="Phoshotransferase/anion transport protein"/>
    <property type="match status" value="1"/>
</dbReference>
<protein>
    <submittedName>
        <fullName evidence="2">PTS sugar transporter subunit IIA</fullName>
    </submittedName>
</protein>
<sequence length="155" mass="16816">MTLSLGPSVLDSSLYIADLRPKRKESALADLVSRAHEAGAVREPSLLRETLELRERLGTTAIGKGVALPHARSIAVIEPRLMVARSRRGIDWGAADGLPVQLVLLALSPPEHSEEIHHEFVARAVAVARLQRNRQKLIEAPSFEAVAAVLREVSG</sequence>
<evidence type="ECO:0000313" key="3">
    <source>
        <dbReference type="Proteomes" id="UP000320184"/>
    </source>
</evidence>
<evidence type="ECO:0000259" key="1">
    <source>
        <dbReference type="PROSITE" id="PS51094"/>
    </source>
</evidence>
<comment type="caution">
    <text evidence="2">The sequence shown here is derived from an EMBL/GenBank/DDBJ whole genome shotgun (WGS) entry which is preliminary data.</text>
</comment>
<organism evidence="2 3">
    <name type="scientific">Eiseniibacteriota bacterium</name>
    <dbReference type="NCBI Taxonomy" id="2212470"/>
    <lineage>
        <taxon>Bacteria</taxon>
        <taxon>Candidatus Eiseniibacteriota</taxon>
    </lineage>
</organism>
<dbReference type="InterPro" id="IPR016152">
    <property type="entry name" value="PTrfase/Anion_transptr"/>
</dbReference>
<dbReference type="Gene3D" id="3.40.930.10">
    <property type="entry name" value="Mannitol-specific EII, Chain A"/>
    <property type="match status" value="1"/>
</dbReference>
<dbReference type="PANTHER" id="PTHR47738">
    <property type="entry name" value="PTS SYSTEM FRUCTOSE-LIKE EIIA COMPONENT-RELATED"/>
    <property type="match status" value="1"/>
</dbReference>
<keyword evidence="2" id="KW-0813">Transport</keyword>
<dbReference type="InterPro" id="IPR002178">
    <property type="entry name" value="PTS_EIIA_type-2_dom"/>
</dbReference>
<name>A0A538SB95_UNCEI</name>
<reference evidence="2 3" key="1">
    <citation type="journal article" date="2019" name="Nat. Microbiol.">
        <title>Mediterranean grassland soil C-N compound turnover is dependent on rainfall and depth, and is mediated by genomically divergent microorganisms.</title>
        <authorList>
            <person name="Diamond S."/>
            <person name="Andeer P.F."/>
            <person name="Li Z."/>
            <person name="Crits-Christoph A."/>
            <person name="Burstein D."/>
            <person name="Anantharaman K."/>
            <person name="Lane K.R."/>
            <person name="Thomas B.C."/>
            <person name="Pan C."/>
            <person name="Northen T.R."/>
            <person name="Banfield J.F."/>
        </authorList>
    </citation>
    <scope>NUCLEOTIDE SEQUENCE [LARGE SCALE GENOMIC DNA]</scope>
    <source>
        <strain evidence="2">WS_3</strain>
    </source>
</reference>
<dbReference type="InterPro" id="IPR051541">
    <property type="entry name" value="PTS_SugarTrans_NitroReg"/>
</dbReference>
<dbReference type="PANTHER" id="PTHR47738:SF1">
    <property type="entry name" value="NITROGEN REGULATORY PROTEIN"/>
    <property type="match status" value="1"/>
</dbReference>
<feature type="domain" description="PTS EIIA type-2" evidence="1">
    <location>
        <begin position="8"/>
        <end position="153"/>
    </location>
</feature>
<gene>
    <name evidence="2" type="ORF">E6K73_11710</name>
</gene>
<dbReference type="PROSITE" id="PS51094">
    <property type="entry name" value="PTS_EIIA_TYPE_2"/>
    <property type="match status" value="1"/>
</dbReference>
<proteinExistence type="predicted"/>
<dbReference type="Proteomes" id="UP000320184">
    <property type="component" value="Unassembled WGS sequence"/>
</dbReference>
<dbReference type="EMBL" id="VBOT01000136">
    <property type="protein sequence ID" value="TMQ48649.1"/>
    <property type="molecule type" value="Genomic_DNA"/>
</dbReference>
<accession>A0A538SB95</accession>
<keyword evidence="2" id="KW-0762">Sugar transport</keyword>
<dbReference type="GO" id="GO:0030295">
    <property type="term" value="F:protein kinase activator activity"/>
    <property type="evidence" value="ECO:0007669"/>
    <property type="project" value="TreeGrafter"/>
</dbReference>
<dbReference type="Pfam" id="PF00359">
    <property type="entry name" value="PTS_EIIA_2"/>
    <property type="match status" value="1"/>
</dbReference>
<dbReference type="PROSITE" id="PS00372">
    <property type="entry name" value="PTS_EIIA_TYPE_2_HIS"/>
    <property type="match status" value="1"/>
</dbReference>
<evidence type="ECO:0000313" key="2">
    <source>
        <dbReference type="EMBL" id="TMQ48649.1"/>
    </source>
</evidence>